<reference evidence="1" key="1">
    <citation type="submission" date="2020-02" db="EMBL/GenBank/DDBJ databases">
        <authorList>
            <person name="Meier V. D."/>
        </authorList>
    </citation>
    <scope>NUCLEOTIDE SEQUENCE</scope>
    <source>
        <strain evidence="1">AVDCRST_MAG93</strain>
    </source>
</reference>
<proteinExistence type="predicted"/>
<dbReference type="AlphaFoldDB" id="A0A6J4KIN7"/>
<name>A0A6J4KIN7_9CHLR</name>
<gene>
    <name evidence="1" type="ORF">AVDCRST_MAG93-4836</name>
</gene>
<evidence type="ECO:0000313" key="1">
    <source>
        <dbReference type="EMBL" id="CAA9304640.1"/>
    </source>
</evidence>
<organism evidence="1">
    <name type="scientific">uncultured Chloroflexia bacterium</name>
    <dbReference type="NCBI Taxonomy" id="1672391"/>
    <lineage>
        <taxon>Bacteria</taxon>
        <taxon>Bacillati</taxon>
        <taxon>Chloroflexota</taxon>
        <taxon>Chloroflexia</taxon>
        <taxon>environmental samples</taxon>
    </lineage>
</organism>
<sequence length="107" mass="11726">VRVTDDLYPDQGQGQPYWGYWVLVKPATVLPPTFEEWQQSGVVVQGRAPQSLLWTIPQPRSGGSVPPVGYRVWVRVLDGAGNASAALAPALTQVADPQFVYLPLVQR</sequence>
<protein>
    <submittedName>
        <fullName evidence="1">Uncharacterized protein</fullName>
    </submittedName>
</protein>
<feature type="non-terminal residue" evidence="1">
    <location>
        <position position="1"/>
    </location>
</feature>
<accession>A0A6J4KIN7</accession>
<dbReference type="EMBL" id="CADCTR010001625">
    <property type="protein sequence ID" value="CAA9304640.1"/>
    <property type="molecule type" value="Genomic_DNA"/>
</dbReference>